<dbReference type="InterPro" id="IPR023620">
    <property type="entry name" value="SmpB"/>
</dbReference>
<dbReference type="GO" id="GO:0070930">
    <property type="term" value="P:trans-translation-dependent protein tagging"/>
    <property type="evidence" value="ECO:0007669"/>
    <property type="project" value="TreeGrafter"/>
</dbReference>
<keyword evidence="1 3" id="KW-0963">Cytoplasm</keyword>
<evidence type="ECO:0000313" key="5">
    <source>
        <dbReference type="EMBL" id="EFC06172.1"/>
    </source>
</evidence>
<dbReference type="HAMAP" id="MF_00023">
    <property type="entry name" value="SmpB"/>
    <property type="match status" value="1"/>
</dbReference>
<protein>
    <recommendedName>
        <fullName evidence="3">SsrA-binding protein</fullName>
    </recommendedName>
    <alternativeName>
        <fullName evidence="3">Small protein B</fullName>
    </alternativeName>
</protein>
<dbReference type="NCBIfam" id="TIGR00086">
    <property type="entry name" value="smpB"/>
    <property type="match status" value="1"/>
</dbReference>
<keyword evidence="6" id="KW-1185">Reference proteome</keyword>
<dbReference type="CDD" id="cd09294">
    <property type="entry name" value="SmpB"/>
    <property type="match status" value="1"/>
</dbReference>
<dbReference type="SUPFAM" id="SSF74982">
    <property type="entry name" value="Small protein B (SmpB)"/>
    <property type="match status" value="1"/>
</dbReference>
<dbReference type="RefSeq" id="WP_006626517.1">
    <property type="nucleotide sequence ID" value="NZ_ADFR01000002.1"/>
</dbReference>
<dbReference type="AlphaFoldDB" id="D2MM96"/>
<dbReference type="Gene3D" id="2.40.280.10">
    <property type="match status" value="1"/>
</dbReference>
<evidence type="ECO:0000313" key="6">
    <source>
        <dbReference type="Proteomes" id="UP000005017"/>
    </source>
</evidence>
<proteinExistence type="inferred from homology"/>
<dbReference type="PROSITE" id="PS01317">
    <property type="entry name" value="SSRP"/>
    <property type="match status" value="1"/>
</dbReference>
<dbReference type="PANTHER" id="PTHR30308">
    <property type="entry name" value="TMRNA-BINDING COMPONENT OF TRANS-TRANSLATION TAGGING COMPLEX"/>
    <property type="match status" value="1"/>
</dbReference>
<reference evidence="6" key="1">
    <citation type="submission" date="2009-12" db="EMBL/GenBank/DDBJ databases">
        <title>Sequence of Clostridiales genomosp. BVAB3 str. UPII9-5.</title>
        <authorList>
            <person name="Madupu R."/>
            <person name="Durkin A.S."/>
            <person name="Torralba M."/>
            <person name="Methe B."/>
            <person name="Sutton G.G."/>
            <person name="Strausberg R.L."/>
            <person name="Nelson K.E."/>
        </authorList>
    </citation>
    <scope>NUCLEOTIDE SEQUENCE [LARGE SCALE GENOMIC DNA]</scope>
    <source>
        <strain evidence="6">W1219</strain>
    </source>
</reference>
<dbReference type="STRING" id="679192.HMPREF9013_0874"/>
<comment type="function">
    <text evidence="3">Required for rescue of stalled ribosomes mediated by trans-translation. Binds to transfer-messenger RNA (tmRNA), required for stable association of tmRNA with ribosomes. tmRNA and SmpB together mimic tRNA shape, replacing the anticodon stem-loop with SmpB. tmRNA is encoded by the ssrA gene; the 2 termini fold to resemble tRNA(Ala) and it encodes a 'tag peptide', a short internal open reading frame. During trans-translation Ala-aminoacylated tmRNA acts like a tRNA, entering the A-site of stalled ribosomes, displacing the stalled mRNA. The ribosome then switches to translate the ORF on the tmRNA; the nascent peptide is terminated with the 'tag peptide' encoded by the tmRNA and targeted for degradation. The ribosome is freed to recommence translation, which seems to be the essential function of trans-translation.</text>
</comment>
<dbReference type="NCBIfam" id="NF003843">
    <property type="entry name" value="PRK05422.1"/>
    <property type="match status" value="1"/>
</dbReference>
<sequence length="150" mass="17684">MDSIKVVAFNRRAAHDYFLEDRFECGMVLTGTEIKSIRLGKVQFQDSYITIRKGEAWVKMLHISPYKYGNIFNVDETRDRKLLLHKLEIQRLDQKVRLKGYTLIPVRIYLKNGKAKLEVALAKGKNLHDKRESQKERDAKREMAKALKRY</sequence>
<evidence type="ECO:0000256" key="4">
    <source>
        <dbReference type="SAM" id="MobiDB-lite"/>
    </source>
</evidence>
<dbReference type="GO" id="GO:0005829">
    <property type="term" value="C:cytosol"/>
    <property type="evidence" value="ECO:0007669"/>
    <property type="project" value="TreeGrafter"/>
</dbReference>
<evidence type="ECO:0000256" key="2">
    <source>
        <dbReference type="ARBA" id="ARBA00022884"/>
    </source>
</evidence>
<comment type="subcellular location">
    <subcellularLocation>
        <location evidence="3">Cytoplasm</location>
    </subcellularLocation>
    <text evidence="3">The tmRNA-SmpB complex associates with stalled 70S ribosomes.</text>
</comment>
<organism evidence="5 6">
    <name type="scientific">Bulleidia extructa W1219</name>
    <dbReference type="NCBI Taxonomy" id="679192"/>
    <lineage>
        <taxon>Bacteria</taxon>
        <taxon>Bacillati</taxon>
        <taxon>Bacillota</taxon>
        <taxon>Erysipelotrichia</taxon>
        <taxon>Erysipelotrichales</taxon>
        <taxon>Erysipelotrichaceae</taxon>
        <taxon>Bulleidia</taxon>
    </lineage>
</organism>
<gene>
    <name evidence="3 5" type="primary">smpB</name>
    <name evidence="5" type="ORF">HMPREF9013_0874</name>
</gene>
<comment type="similarity">
    <text evidence="3">Belongs to the SmpB family.</text>
</comment>
<keyword evidence="2 3" id="KW-0694">RNA-binding</keyword>
<dbReference type="OrthoDB" id="9805462at2"/>
<dbReference type="eggNOG" id="COG0691">
    <property type="taxonomic scope" value="Bacteria"/>
</dbReference>
<comment type="caution">
    <text evidence="5">The sequence shown here is derived from an EMBL/GenBank/DDBJ whole genome shotgun (WGS) entry which is preliminary data.</text>
</comment>
<name>D2MM96_9FIRM</name>
<evidence type="ECO:0000256" key="3">
    <source>
        <dbReference type="HAMAP-Rule" id="MF_00023"/>
    </source>
</evidence>
<dbReference type="Pfam" id="PF01668">
    <property type="entry name" value="SmpB"/>
    <property type="match status" value="1"/>
</dbReference>
<dbReference type="GO" id="GO:0003723">
    <property type="term" value="F:RNA binding"/>
    <property type="evidence" value="ECO:0007669"/>
    <property type="project" value="UniProtKB-UniRule"/>
</dbReference>
<evidence type="ECO:0000256" key="1">
    <source>
        <dbReference type="ARBA" id="ARBA00022490"/>
    </source>
</evidence>
<accession>D2MM96</accession>
<dbReference type="PANTHER" id="PTHR30308:SF2">
    <property type="entry name" value="SSRA-BINDING PROTEIN"/>
    <property type="match status" value="1"/>
</dbReference>
<dbReference type="GO" id="GO:0070929">
    <property type="term" value="P:trans-translation"/>
    <property type="evidence" value="ECO:0007669"/>
    <property type="project" value="UniProtKB-UniRule"/>
</dbReference>
<feature type="region of interest" description="Disordered" evidence="4">
    <location>
        <begin position="128"/>
        <end position="150"/>
    </location>
</feature>
<dbReference type="EMBL" id="ADFR01000002">
    <property type="protein sequence ID" value="EFC06172.1"/>
    <property type="molecule type" value="Genomic_DNA"/>
</dbReference>
<dbReference type="InterPro" id="IPR020081">
    <property type="entry name" value="SsrA-bd_prot_CS"/>
</dbReference>
<dbReference type="InterPro" id="IPR000037">
    <property type="entry name" value="SsrA-bd_prot"/>
</dbReference>
<dbReference type="Proteomes" id="UP000005017">
    <property type="component" value="Unassembled WGS sequence"/>
</dbReference>